<sequence>MAEISYPFNEANANGGSQIVSQAQWQSMANMWGGDRVDFQLTASTYGTTSLPFNATIVNGRTVQINPGKAWVGGFYYSLTAQQSVTIPNNSTTKPRKDLIVLQADMAKSAVNLAVVTGTAAATPVAPTPRRQAGGLWEMPLYEVDAAANNASVSISGRMPFNVPARVAYPWNANESAALQPRGTFYVDMDNNSNYTQHEAFNGRDGRLITRHLGKSLTYTPSMVGIGNPAVRQGRWRWIAPNTVWFSLYIQSTSTADLKIPSTGWTYGVTLPTPANGATGQVFQGHIDNNGTGASPNLPNFVDITAKTNRGSSTSTAYLYMPNRNYTTGTGLDGIDYFPRKGFLTISGVYEAAAV</sequence>
<evidence type="ECO:0008006" key="2">
    <source>
        <dbReference type="Google" id="ProtNLM"/>
    </source>
</evidence>
<accession>A0AB39N4N2</accession>
<organism evidence="1">
    <name type="scientific">Streptomyces sp. R11</name>
    <dbReference type="NCBI Taxonomy" id="3238625"/>
    <lineage>
        <taxon>Bacteria</taxon>
        <taxon>Bacillati</taxon>
        <taxon>Actinomycetota</taxon>
        <taxon>Actinomycetes</taxon>
        <taxon>Kitasatosporales</taxon>
        <taxon>Streptomycetaceae</taxon>
        <taxon>Streptomyces</taxon>
    </lineage>
</organism>
<proteinExistence type="predicted"/>
<evidence type="ECO:0000313" key="1">
    <source>
        <dbReference type="EMBL" id="XDQ12199.1"/>
    </source>
</evidence>
<name>A0AB39N4N2_9ACTN</name>
<gene>
    <name evidence="1" type="ORF">AB5J55_22430</name>
</gene>
<reference evidence="1" key="1">
    <citation type="submission" date="2024-07" db="EMBL/GenBank/DDBJ databases">
        <authorList>
            <person name="Yu S.T."/>
        </authorList>
    </citation>
    <scope>NUCLEOTIDE SEQUENCE</scope>
    <source>
        <strain evidence="1">R11</strain>
    </source>
</reference>
<dbReference type="AlphaFoldDB" id="A0AB39N4N2"/>
<dbReference type="RefSeq" id="WP_369272385.1">
    <property type="nucleotide sequence ID" value="NZ_CP163432.1"/>
</dbReference>
<protein>
    <recommendedName>
        <fullName evidence="2">Minor tail protein</fullName>
    </recommendedName>
</protein>
<dbReference type="EMBL" id="CP163432">
    <property type="protein sequence ID" value="XDQ12199.1"/>
    <property type="molecule type" value="Genomic_DNA"/>
</dbReference>